<comment type="caution">
    <text evidence="1">The sequence shown here is derived from an EMBL/GenBank/DDBJ whole genome shotgun (WGS) entry which is preliminary data.</text>
</comment>
<keyword evidence="2" id="KW-1185">Reference proteome</keyword>
<gene>
    <name evidence="1" type="ORF">L249_7100</name>
</gene>
<protein>
    <submittedName>
        <fullName evidence="1">Uncharacterized protein</fullName>
    </submittedName>
</protein>
<evidence type="ECO:0000313" key="2">
    <source>
        <dbReference type="Proteomes" id="UP000253664"/>
    </source>
</evidence>
<dbReference type="EMBL" id="LKCN02000003">
    <property type="protein sequence ID" value="RCI14937.1"/>
    <property type="molecule type" value="Genomic_DNA"/>
</dbReference>
<name>A0A367LKN2_9HYPO</name>
<sequence length="74" mass="8220">VYVRLALGITRHYALTEENYADGKEDREALQIRGCFAGSEGIADLAVAYKDYINPCVSPRLAKNMPNPFIDDSL</sequence>
<accession>A0A367LKN2</accession>
<dbReference type="Proteomes" id="UP000253664">
    <property type="component" value="Unassembled WGS sequence"/>
</dbReference>
<organism evidence="1 2">
    <name type="scientific">Ophiocordyceps polyrhachis-furcata BCC 54312</name>
    <dbReference type="NCBI Taxonomy" id="1330021"/>
    <lineage>
        <taxon>Eukaryota</taxon>
        <taxon>Fungi</taxon>
        <taxon>Dikarya</taxon>
        <taxon>Ascomycota</taxon>
        <taxon>Pezizomycotina</taxon>
        <taxon>Sordariomycetes</taxon>
        <taxon>Hypocreomycetidae</taxon>
        <taxon>Hypocreales</taxon>
        <taxon>Ophiocordycipitaceae</taxon>
        <taxon>Ophiocordyceps</taxon>
    </lineage>
</organism>
<evidence type="ECO:0000313" key="1">
    <source>
        <dbReference type="EMBL" id="RCI14937.1"/>
    </source>
</evidence>
<dbReference type="AlphaFoldDB" id="A0A367LKN2"/>
<proteinExistence type="predicted"/>
<reference evidence="1 2" key="1">
    <citation type="journal article" date="2015" name="BMC Genomics">
        <title>Insights from the genome of Ophiocordyceps polyrhachis-furcata to pathogenicity and host specificity in insect fungi.</title>
        <authorList>
            <person name="Wichadakul D."/>
            <person name="Kobmoo N."/>
            <person name="Ingsriswang S."/>
            <person name="Tangphatsornruang S."/>
            <person name="Chantasingh D."/>
            <person name="Luangsa-ard J.J."/>
            <person name="Eurwilaichitr L."/>
        </authorList>
    </citation>
    <scope>NUCLEOTIDE SEQUENCE [LARGE SCALE GENOMIC DNA]</scope>
    <source>
        <strain evidence="1 2">BCC 54312</strain>
    </source>
</reference>
<feature type="non-terminal residue" evidence="1">
    <location>
        <position position="1"/>
    </location>
</feature>